<organism evidence="1 2">
    <name type="scientific">Effrenium voratum</name>
    <dbReference type="NCBI Taxonomy" id="2562239"/>
    <lineage>
        <taxon>Eukaryota</taxon>
        <taxon>Sar</taxon>
        <taxon>Alveolata</taxon>
        <taxon>Dinophyceae</taxon>
        <taxon>Suessiales</taxon>
        <taxon>Symbiodiniaceae</taxon>
        <taxon>Effrenium</taxon>
    </lineage>
</organism>
<keyword evidence="2" id="KW-1185">Reference proteome</keyword>
<gene>
    <name evidence="1" type="ORF">EVOR1521_LOCUS24332</name>
</gene>
<accession>A0AA36NBH7</accession>
<name>A0AA36NBH7_9DINO</name>
<protein>
    <submittedName>
        <fullName evidence="1">Uncharacterized protein</fullName>
    </submittedName>
</protein>
<dbReference type="AlphaFoldDB" id="A0AA36NBH7"/>
<sequence>MAGLTNRVRKMIALPRRTLMMPKGAMHSIWNNSSHLLGPSVDRPHADPHVQSSLREHSEVGAMYSYISRGARLWFYGAGWWAGTTLDLYFSRCYVAHRDIGSSMALWWRVRQEVLQSFDASLGQQLLQRAVPETGTSVCVAMRPKGGKVTPAASED</sequence>
<comment type="caution">
    <text evidence="1">The sequence shown here is derived from an EMBL/GenBank/DDBJ whole genome shotgun (WGS) entry which is preliminary data.</text>
</comment>
<dbReference type="EMBL" id="CAUJNA010003400">
    <property type="protein sequence ID" value="CAJ1401122.1"/>
    <property type="molecule type" value="Genomic_DNA"/>
</dbReference>
<reference evidence="1" key="1">
    <citation type="submission" date="2023-08" db="EMBL/GenBank/DDBJ databases">
        <authorList>
            <person name="Chen Y."/>
            <person name="Shah S."/>
            <person name="Dougan E. K."/>
            <person name="Thang M."/>
            <person name="Chan C."/>
        </authorList>
    </citation>
    <scope>NUCLEOTIDE SEQUENCE</scope>
</reference>
<evidence type="ECO:0000313" key="1">
    <source>
        <dbReference type="EMBL" id="CAJ1401122.1"/>
    </source>
</evidence>
<proteinExistence type="predicted"/>
<dbReference type="Proteomes" id="UP001178507">
    <property type="component" value="Unassembled WGS sequence"/>
</dbReference>
<evidence type="ECO:0000313" key="2">
    <source>
        <dbReference type="Proteomes" id="UP001178507"/>
    </source>
</evidence>